<protein>
    <submittedName>
        <fullName evidence="1">Uncharacterized protein</fullName>
    </submittedName>
</protein>
<keyword evidence="2" id="KW-1185">Reference proteome</keyword>
<reference evidence="1" key="1">
    <citation type="submission" date="2023-04" db="EMBL/GenBank/DDBJ databases">
        <title>Draft Genome sequencing of Naganishia species isolated from polar environments using Oxford Nanopore Technology.</title>
        <authorList>
            <person name="Leo P."/>
            <person name="Venkateswaran K."/>
        </authorList>
    </citation>
    <scope>NUCLEOTIDE SEQUENCE</scope>
    <source>
        <strain evidence="1">MNA-CCFEE 5261</strain>
    </source>
</reference>
<evidence type="ECO:0000313" key="1">
    <source>
        <dbReference type="EMBL" id="KAJ9091504.1"/>
    </source>
</evidence>
<accession>A0ACC2UX29</accession>
<organism evidence="1 2">
    <name type="scientific">Naganishia cerealis</name>
    <dbReference type="NCBI Taxonomy" id="610337"/>
    <lineage>
        <taxon>Eukaryota</taxon>
        <taxon>Fungi</taxon>
        <taxon>Dikarya</taxon>
        <taxon>Basidiomycota</taxon>
        <taxon>Agaricomycotina</taxon>
        <taxon>Tremellomycetes</taxon>
        <taxon>Filobasidiales</taxon>
        <taxon>Filobasidiaceae</taxon>
        <taxon>Naganishia</taxon>
    </lineage>
</organism>
<sequence>MEAATSSMAAMAIDEEREHCADCAVDNNLWICLICGNMGCDRYAPEQHSLKHFINTGHCFAMELETSRVWDYAGDNYVHRLVTNEADGKLVELPEKIATSSGSFRKGSENFDKVDEVGFEYSQLLISQLASQRDYYEGLLRSKGSISGRGLVSEDTEKVKRLQSMVDDLKSEIHDTIPNLKSKLAAKDQKVQSLSRDLNETNRL</sequence>
<gene>
    <name evidence="1" type="ORF">QFC19_009049</name>
</gene>
<dbReference type="Proteomes" id="UP001241377">
    <property type="component" value="Unassembled WGS sequence"/>
</dbReference>
<evidence type="ECO:0000313" key="2">
    <source>
        <dbReference type="Proteomes" id="UP001241377"/>
    </source>
</evidence>
<dbReference type="EMBL" id="JASBWR010000148">
    <property type="protein sequence ID" value="KAJ9091504.1"/>
    <property type="molecule type" value="Genomic_DNA"/>
</dbReference>
<name>A0ACC2UX29_9TREE</name>
<proteinExistence type="predicted"/>
<feature type="non-terminal residue" evidence="1">
    <location>
        <position position="204"/>
    </location>
</feature>
<comment type="caution">
    <text evidence="1">The sequence shown here is derived from an EMBL/GenBank/DDBJ whole genome shotgun (WGS) entry which is preliminary data.</text>
</comment>